<dbReference type="Proteomes" id="UP000735302">
    <property type="component" value="Unassembled WGS sequence"/>
</dbReference>
<keyword evidence="3" id="KW-1185">Reference proteome</keyword>
<gene>
    <name evidence="2" type="ORF">PoB_001598100</name>
</gene>
<dbReference type="EMBL" id="BLXT01001936">
    <property type="protein sequence ID" value="GFN89475.1"/>
    <property type="molecule type" value="Genomic_DNA"/>
</dbReference>
<feature type="region of interest" description="Disordered" evidence="1">
    <location>
        <begin position="48"/>
        <end position="85"/>
    </location>
</feature>
<comment type="caution">
    <text evidence="2">The sequence shown here is derived from an EMBL/GenBank/DDBJ whole genome shotgun (WGS) entry which is preliminary data.</text>
</comment>
<evidence type="ECO:0000313" key="3">
    <source>
        <dbReference type="Proteomes" id="UP000735302"/>
    </source>
</evidence>
<evidence type="ECO:0000313" key="2">
    <source>
        <dbReference type="EMBL" id="GFN89475.1"/>
    </source>
</evidence>
<reference evidence="2 3" key="1">
    <citation type="journal article" date="2021" name="Elife">
        <title>Chloroplast acquisition without the gene transfer in kleptoplastic sea slugs, Plakobranchus ocellatus.</title>
        <authorList>
            <person name="Maeda T."/>
            <person name="Takahashi S."/>
            <person name="Yoshida T."/>
            <person name="Shimamura S."/>
            <person name="Takaki Y."/>
            <person name="Nagai Y."/>
            <person name="Toyoda A."/>
            <person name="Suzuki Y."/>
            <person name="Arimoto A."/>
            <person name="Ishii H."/>
            <person name="Satoh N."/>
            <person name="Nishiyama T."/>
            <person name="Hasebe M."/>
            <person name="Maruyama T."/>
            <person name="Minagawa J."/>
            <person name="Obokata J."/>
            <person name="Shigenobu S."/>
        </authorList>
    </citation>
    <scope>NUCLEOTIDE SEQUENCE [LARGE SCALE GENOMIC DNA]</scope>
</reference>
<organism evidence="2 3">
    <name type="scientific">Plakobranchus ocellatus</name>
    <dbReference type="NCBI Taxonomy" id="259542"/>
    <lineage>
        <taxon>Eukaryota</taxon>
        <taxon>Metazoa</taxon>
        <taxon>Spiralia</taxon>
        <taxon>Lophotrochozoa</taxon>
        <taxon>Mollusca</taxon>
        <taxon>Gastropoda</taxon>
        <taxon>Heterobranchia</taxon>
        <taxon>Euthyneura</taxon>
        <taxon>Panpulmonata</taxon>
        <taxon>Sacoglossa</taxon>
        <taxon>Placobranchoidea</taxon>
        <taxon>Plakobranchidae</taxon>
        <taxon>Plakobranchus</taxon>
    </lineage>
</organism>
<sequence>MRSPYCSEFEFKHRDHQHSDRQEAIVDSMWKIPVWTASMAVLLVTRPGIDDPPRRTCGPKKASNHRGGAEPWFKPKTLESSTRQF</sequence>
<evidence type="ECO:0000256" key="1">
    <source>
        <dbReference type="SAM" id="MobiDB-lite"/>
    </source>
</evidence>
<protein>
    <submittedName>
        <fullName evidence="2">Uncharacterized protein</fullName>
    </submittedName>
</protein>
<proteinExistence type="predicted"/>
<accession>A0AAV3Z0X0</accession>
<dbReference type="AlphaFoldDB" id="A0AAV3Z0X0"/>
<name>A0AAV3Z0X0_9GAST</name>